<dbReference type="STRING" id="289376.THEYE_A0305"/>
<dbReference type="KEGG" id="tye:THEYE_A0305"/>
<proteinExistence type="predicted"/>
<dbReference type="EMBL" id="CP001147">
    <property type="protein sequence ID" value="ACI21224.1"/>
    <property type="molecule type" value="Genomic_DNA"/>
</dbReference>
<name>B5YIJ4_THEYD</name>
<gene>
    <name evidence="1" type="ordered locus">THEYE_A0305</name>
</gene>
<dbReference type="InParanoid" id="B5YIJ4"/>
<reference evidence="2" key="1">
    <citation type="submission" date="2008-08" db="EMBL/GenBank/DDBJ databases">
        <title>The complete genome sequence of Thermodesulfovibrio yellowstonii strain ATCC 51303 / DSM 11347 / YP87.</title>
        <authorList>
            <person name="Dodson R.J."/>
            <person name="Durkin A.S."/>
            <person name="Wu M."/>
            <person name="Eisen J."/>
            <person name="Sutton G."/>
        </authorList>
    </citation>
    <scope>NUCLEOTIDE SEQUENCE [LARGE SCALE GENOMIC DNA]</scope>
    <source>
        <strain evidence="2">ATCC 51303 / DSM 11347 / YP87</strain>
    </source>
</reference>
<organism evidence="1 2">
    <name type="scientific">Thermodesulfovibrio yellowstonii (strain ATCC 51303 / DSM 11347 / YP87)</name>
    <dbReference type="NCBI Taxonomy" id="289376"/>
    <lineage>
        <taxon>Bacteria</taxon>
        <taxon>Pseudomonadati</taxon>
        <taxon>Nitrospirota</taxon>
        <taxon>Thermodesulfovibrionia</taxon>
        <taxon>Thermodesulfovibrionales</taxon>
        <taxon>Thermodesulfovibrionaceae</taxon>
        <taxon>Thermodesulfovibrio</taxon>
    </lineage>
</organism>
<sequence>MKKFIIFLFMFIMLLITVSNSEAVVLFCDTEKVDCRTVAAFLTLKEEPEKEKTLLQSLASPENQVDVKISEKFQGYILPTLVLVKPKHILYQTEPVLWKATLDLKTVLVTLNSGFVDLEYKYNKIYDPPTLVSAQTPVFELKKKILESFTKQKYLNSKDITASGSESQQQQNDIAVNTFIQLIRDITKKYIINDPNILVFLTKSVSNNPTFFQKIREEKIEEIERDAKYGKGMLQLFALKNGIPVVLDKIHDNSKSNYDFKKDLFLYLFASSGGVYFAKDSYLQDHPVLNALAVEILMIHYYDYDLNKFIKKLKNQ</sequence>
<evidence type="ECO:0000313" key="1">
    <source>
        <dbReference type="EMBL" id="ACI21224.1"/>
    </source>
</evidence>
<accession>B5YIJ4</accession>
<dbReference type="Proteomes" id="UP000000718">
    <property type="component" value="Chromosome"/>
</dbReference>
<keyword evidence="2" id="KW-1185">Reference proteome</keyword>
<dbReference type="EnsemblBacteria" id="ACI21224">
    <property type="protein sequence ID" value="ACI21224"/>
    <property type="gene ID" value="THEYE_A0305"/>
</dbReference>
<reference evidence="1 2" key="2">
    <citation type="journal article" date="2015" name="Genome Announc.">
        <title>Genome Sequence of the Sulfate-Reducing Thermophilic Bacterium Thermodesulfovibrio yellowstonii Strain DSM 11347T (Phylum Nitrospirae).</title>
        <authorList>
            <person name="Bhatnagar S."/>
            <person name="Badger J.H."/>
            <person name="Madupu R."/>
            <person name="Khouri H.M."/>
            <person name="O'Connor E.M."/>
            <person name="Robb F.T."/>
            <person name="Ward N.L."/>
            <person name="Eisen J.A."/>
        </authorList>
    </citation>
    <scope>NUCLEOTIDE SEQUENCE [LARGE SCALE GENOMIC DNA]</scope>
    <source>
        <strain evidence="2">ATCC 51303 / DSM 11347 / YP87</strain>
    </source>
</reference>
<dbReference type="AlphaFoldDB" id="B5YIJ4"/>
<dbReference type="HOGENOM" id="CLU_879800_0_0_0"/>
<dbReference type="PATRIC" id="fig|289376.4.peg.300"/>
<dbReference type="RefSeq" id="WP_012545944.1">
    <property type="nucleotide sequence ID" value="NC_011296.1"/>
</dbReference>
<protein>
    <submittedName>
        <fullName evidence="1">Uncharacterized protein</fullName>
    </submittedName>
</protein>
<evidence type="ECO:0000313" key="2">
    <source>
        <dbReference type="Proteomes" id="UP000000718"/>
    </source>
</evidence>